<dbReference type="AlphaFoldDB" id="F8ANX3"/>
<dbReference type="Pfam" id="PF01728">
    <property type="entry name" value="FtsJ"/>
    <property type="match status" value="1"/>
</dbReference>
<dbReference type="HOGENOM" id="CLU_009422_4_4_2"/>
<keyword evidence="3 5" id="KW-0808">Transferase</keyword>
<dbReference type="KEGG" id="mok:Metok_1145"/>
<evidence type="ECO:0000256" key="1">
    <source>
        <dbReference type="ARBA" id="ARBA00022552"/>
    </source>
</evidence>
<dbReference type="GO" id="GO:0008650">
    <property type="term" value="F:rRNA (uridine-2'-O-)-methyltransferase activity"/>
    <property type="evidence" value="ECO:0007669"/>
    <property type="project" value="UniProtKB-UniRule"/>
</dbReference>
<dbReference type="HAMAP" id="MF_01547">
    <property type="entry name" value="RNA_methyltr_E"/>
    <property type="match status" value="1"/>
</dbReference>
<feature type="binding site" evidence="5">
    <location>
        <position position="58"/>
    </location>
    <ligand>
        <name>S-adenosyl-L-methionine</name>
        <dbReference type="ChEBI" id="CHEBI:59789"/>
    </ligand>
</feature>
<protein>
    <recommendedName>
        <fullName evidence="5">Ribosomal RNA large subunit methyltransferase E</fullName>
        <ecNumber evidence="5">2.1.1.166</ecNumber>
    </recommendedName>
    <alternativeName>
        <fullName evidence="5">23S rRNA Um2552 methyltransferase</fullName>
    </alternativeName>
    <alternativeName>
        <fullName evidence="5">rRNA (uridine-2'-O-)-methyltransferase</fullName>
    </alternativeName>
</protein>
<dbReference type="RefSeq" id="WP_013867298.1">
    <property type="nucleotide sequence ID" value="NC_015636.1"/>
</dbReference>
<comment type="subcellular location">
    <subcellularLocation>
        <location evidence="5">Cytoplasm</location>
    </subcellularLocation>
</comment>
<feature type="binding site" evidence="5">
    <location>
        <position position="60"/>
    </location>
    <ligand>
        <name>S-adenosyl-L-methionine</name>
        <dbReference type="ChEBI" id="CHEBI:59789"/>
    </ligand>
</feature>
<dbReference type="eggNOG" id="arCOG00079">
    <property type="taxonomic scope" value="Archaea"/>
</dbReference>
<keyword evidence="6" id="KW-0812">Transmembrane</keyword>
<dbReference type="Gene3D" id="3.40.50.150">
    <property type="entry name" value="Vaccinia Virus protein VP39"/>
    <property type="match status" value="1"/>
</dbReference>
<evidence type="ECO:0000256" key="5">
    <source>
        <dbReference type="HAMAP-Rule" id="MF_01547"/>
    </source>
</evidence>
<dbReference type="SUPFAM" id="SSF53335">
    <property type="entry name" value="S-adenosyl-L-methionine-dependent methyltransferases"/>
    <property type="match status" value="1"/>
</dbReference>
<comment type="similarity">
    <text evidence="5">Belongs to the class I-like SAM-binding methyltransferase superfamily. RNA methyltransferase RlmE family.</text>
</comment>
<dbReference type="EMBL" id="CP002792">
    <property type="protein sequence ID" value="AEH07114.1"/>
    <property type="molecule type" value="Genomic_DNA"/>
</dbReference>
<evidence type="ECO:0000256" key="3">
    <source>
        <dbReference type="ARBA" id="ARBA00022679"/>
    </source>
</evidence>
<dbReference type="PANTHER" id="PTHR10920">
    <property type="entry name" value="RIBOSOMAL RNA METHYLTRANSFERASE"/>
    <property type="match status" value="1"/>
</dbReference>
<comment type="function">
    <text evidence="5">Specifically methylates the uridine in position 2552 of 23S rRNA at the 2'-O position of the ribose in the fully assembled 50S ribosomal subunit.</text>
</comment>
<dbReference type="InterPro" id="IPR015507">
    <property type="entry name" value="rRNA-MeTfrase_E"/>
</dbReference>
<keyword evidence="6" id="KW-0472">Membrane</keyword>
<reference evidence="8" key="1">
    <citation type="submission" date="2011-05" db="EMBL/GenBank/DDBJ databases">
        <title>Complete sequence of chromosome of Methanothermococcus okinawensis IH1.</title>
        <authorList>
            <consortium name="US DOE Joint Genome Institute"/>
            <person name="Lucas S."/>
            <person name="Han J."/>
            <person name="Lapidus A."/>
            <person name="Cheng J.-F."/>
            <person name="Goodwin L."/>
            <person name="Pitluck S."/>
            <person name="Peters L."/>
            <person name="Mikhailova N."/>
            <person name="Held B."/>
            <person name="Han C."/>
            <person name="Tapia R."/>
            <person name="Land M."/>
            <person name="Hauser L."/>
            <person name="Kyrpides N."/>
            <person name="Ivanova N."/>
            <person name="Pagani I."/>
            <person name="Sieprawska-Lupa M."/>
            <person name="Takai K."/>
            <person name="Miyazaki J."/>
            <person name="Whitman W."/>
            <person name="Woyke T."/>
        </authorList>
    </citation>
    <scope>NUCLEOTIDE SEQUENCE</scope>
    <source>
        <strain evidence="8">IH1</strain>
    </source>
</reference>
<evidence type="ECO:0000256" key="2">
    <source>
        <dbReference type="ARBA" id="ARBA00022603"/>
    </source>
</evidence>
<dbReference type="PANTHER" id="PTHR10920:SF13">
    <property type="entry name" value="PRE-RRNA 2'-O-RIBOSE RNA METHYLTRANSFERASE FTSJ3"/>
    <property type="match status" value="1"/>
</dbReference>
<sequence>MGKKDKRWVLQRKRDFYYKLAKKNKYRSRASYKLLQLNEKFNIIKENDVVVDLGCAPGGWLQAARDIVGEGGFVAGVDLQGVKPLKYENVIAIKGDMTKKETIEKLMKLLPSKADAVICDASPNISGVWERDHTRSLELTTIALITATKLLKKDGNFVVKVFQGSLFNDYVALLKNYFKKVQTTKPKASRDVSAEVYVVGKKFLGKPFDRNLKSPILRLIDFKAIDEEKGEKGTINITEDIQEEKGLMIKRIKELRKEKISKLDYYFYSFFYYFLYFTFISRALTLFF</sequence>
<organism evidence="8 9">
    <name type="scientific">Methanothermococcus okinawensis (strain DSM 14208 / JCM 11175 / IH1)</name>
    <dbReference type="NCBI Taxonomy" id="647113"/>
    <lineage>
        <taxon>Archaea</taxon>
        <taxon>Methanobacteriati</taxon>
        <taxon>Methanobacteriota</taxon>
        <taxon>Methanomada group</taxon>
        <taxon>Methanococci</taxon>
        <taxon>Methanococcales</taxon>
        <taxon>Methanococcaceae</taxon>
        <taxon>Methanothermococcus</taxon>
    </lineage>
</organism>
<dbReference type="GO" id="GO:0005737">
    <property type="term" value="C:cytoplasm"/>
    <property type="evidence" value="ECO:0007669"/>
    <property type="project" value="UniProtKB-SubCell"/>
</dbReference>
<dbReference type="STRING" id="647113.Metok_1145"/>
<dbReference type="InterPro" id="IPR050082">
    <property type="entry name" value="RNA_methyltr_RlmE"/>
</dbReference>
<comment type="catalytic activity">
    <reaction evidence="5">
        <text>uridine(2552) in 23S rRNA + S-adenosyl-L-methionine = 2'-O-methyluridine(2552) in 23S rRNA + S-adenosyl-L-homocysteine + H(+)</text>
        <dbReference type="Rhea" id="RHEA:42720"/>
        <dbReference type="Rhea" id="RHEA-COMP:10202"/>
        <dbReference type="Rhea" id="RHEA-COMP:10203"/>
        <dbReference type="ChEBI" id="CHEBI:15378"/>
        <dbReference type="ChEBI" id="CHEBI:57856"/>
        <dbReference type="ChEBI" id="CHEBI:59789"/>
        <dbReference type="ChEBI" id="CHEBI:65315"/>
        <dbReference type="ChEBI" id="CHEBI:74478"/>
        <dbReference type="EC" id="2.1.1.166"/>
    </reaction>
</comment>
<dbReference type="OrthoDB" id="26307at2157"/>
<keyword evidence="5" id="KW-0963">Cytoplasm</keyword>
<dbReference type="EC" id="2.1.1.166" evidence="5"/>
<accession>F8ANX3</accession>
<evidence type="ECO:0000256" key="6">
    <source>
        <dbReference type="SAM" id="Phobius"/>
    </source>
</evidence>
<dbReference type="InterPro" id="IPR002877">
    <property type="entry name" value="RNA_MeTrfase_FtsJ_dom"/>
</dbReference>
<evidence type="ECO:0000256" key="4">
    <source>
        <dbReference type="ARBA" id="ARBA00022691"/>
    </source>
</evidence>
<name>F8ANX3_METOI</name>
<keyword evidence="9" id="KW-1185">Reference proteome</keyword>
<feature type="binding site" evidence="5">
    <location>
        <position position="78"/>
    </location>
    <ligand>
        <name>S-adenosyl-L-methionine</name>
        <dbReference type="ChEBI" id="CHEBI:59789"/>
    </ligand>
</feature>
<keyword evidence="4 5" id="KW-0949">S-adenosyl-L-methionine</keyword>
<feature type="domain" description="Ribosomal RNA methyltransferase FtsJ" evidence="7">
    <location>
        <begin position="26"/>
        <end position="203"/>
    </location>
</feature>
<evidence type="ECO:0000259" key="7">
    <source>
        <dbReference type="Pfam" id="PF01728"/>
    </source>
</evidence>
<feature type="binding site" evidence="5">
    <location>
        <position position="96"/>
    </location>
    <ligand>
        <name>S-adenosyl-L-methionine</name>
        <dbReference type="ChEBI" id="CHEBI:59789"/>
    </ligand>
</feature>
<gene>
    <name evidence="5" type="primary">rlmE</name>
    <name evidence="8" type="ordered locus">Metok_1145</name>
</gene>
<keyword evidence="2 5" id="KW-0489">Methyltransferase</keyword>
<evidence type="ECO:0000313" key="9">
    <source>
        <dbReference type="Proteomes" id="UP000009296"/>
    </source>
</evidence>
<dbReference type="GeneID" id="10773301"/>
<feature type="active site" description="Proton acceptor" evidence="5">
    <location>
        <position position="160"/>
    </location>
</feature>
<dbReference type="InterPro" id="IPR029063">
    <property type="entry name" value="SAM-dependent_MTases_sf"/>
</dbReference>
<evidence type="ECO:0000313" key="8">
    <source>
        <dbReference type="EMBL" id="AEH07114.1"/>
    </source>
</evidence>
<feature type="binding site" evidence="5">
    <location>
        <position position="120"/>
    </location>
    <ligand>
        <name>S-adenosyl-L-methionine</name>
        <dbReference type="ChEBI" id="CHEBI:59789"/>
    </ligand>
</feature>
<feature type="transmembrane region" description="Helical" evidence="6">
    <location>
        <begin position="265"/>
        <end position="287"/>
    </location>
</feature>
<keyword evidence="1 5" id="KW-0698">rRNA processing</keyword>
<keyword evidence="6" id="KW-1133">Transmembrane helix</keyword>
<proteinExistence type="inferred from homology"/>
<dbReference type="Proteomes" id="UP000009296">
    <property type="component" value="Chromosome"/>
</dbReference>